<reference evidence="2" key="1">
    <citation type="submission" date="2020-06" db="EMBL/GenBank/DDBJ databases">
        <authorList>
            <person name="Li T."/>
            <person name="Hu X."/>
            <person name="Zhang T."/>
            <person name="Song X."/>
            <person name="Zhang H."/>
            <person name="Dai N."/>
            <person name="Sheng W."/>
            <person name="Hou X."/>
            <person name="Wei L."/>
        </authorList>
    </citation>
    <scope>NUCLEOTIDE SEQUENCE</scope>
    <source>
        <strain evidence="2">3651</strain>
        <tissue evidence="2">Leaf</tissue>
    </source>
</reference>
<feature type="region of interest" description="Disordered" evidence="1">
    <location>
        <begin position="1"/>
        <end position="24"/>
    </location>
</feature>
<protein>
    <submittedName>
        <fullName evidence="2">Uncharacterized protein</fullName>
    </submittedName>
</protein>
<name>A0AAE1YJ44_9LAMI</name>
<keyword evidence="3" id="KW-1185">Reference proteome</keyword>
<comment type="caution">
    <text evidence="2">The sequence shown here is derived from an EMBL/GenBank/DDBJ whole genome shotgun (WGS) entry which is preliminary data.</text>
</comment>
<feature type="compositionally biased region" description="Polar residues" evidence="1">
    <location>
        <begin position="15"/>
        <end position="24"/>
    </location>
</feature>
<evidence type="ECO:0000313" key="3">
    <source>
        <dbReference type="Proteomes" id="UP001293254"/>
    </source>
</evidence>
<evidence type="ECO:0000256" key="1">
    <source>
        <dbReference type="SAM" id="MobiDB-lite"/>
    </source>
</evidence>
<dbReference type="EMBL" id="JACGWO010000003">
    <property type="protein sequence ID" value="KAK4431022.1"/>
    <property type="molecule type" value="Genomic_DNA"/>
</dbReference>
<gene>
    <name evidence="2" type="ORF">Salat_0864200</name>
</gene>
<accession>A0AAE1YJ44</accession>
<organism evidence="2 3">
    <name type="scientific">Sesamum alatum</name>
    <dbReference type="NCBI Taxonomy" id="300844"/>
    <lineage>
        <taxon>Eukaryota</taxon>
        <taxon>Viridiplantae</taxon>
        <taxon>Streptophyta</taxon>
        <taxon>Embryophyta</taxon>
        <taxon>Tracheophyta</taxon>
        <taxon>Spermatophyta</taxon>
        <taxon>Magnoliopsida</taxon>
        <taxon>eudicotyledons</taxon>
        <taxon>Gunneridae</taxon>
        <taxon>Pentapetalae</taxon>
        <taxon>asterids</taxon>
        <taxon>lamiids</taxon>
        <taxon>Lamiales</taxon>
        <taxon>Pedaliaceae</taxon>
        <taxon>Sesamum</taxon>
    </lineage>
</organism>
<proteinExistence type="predicted"/>
<evidence type="ECO:0000313" key="2">
    <source>
        <dbReference type="EMBL" id="KAK4431022.1"/>
    </source>
</evidence>
<dbReference type="Proteomes" id="UP001293254">
    <property type="component" value="Unassembled WGS sequence"/>
</dbReference>
<reference evidence="2" key="2">
    <citation type="journal article" date="2024" name="Plant">
        <title>Genomic evolution and insights into agronomic trait innovations of Sesamum species.</title>
        <authorList>
            <person name="Miao H."/>
            <person name="Wang L."/>
            <person name="Qu L."/>
            <person name="Liu H."/>
            <person name="Sun Y."/>
            <person name="Le M."/>
            <person name="Wang Q."/>
            <person name="Wei S."/>
            <person name="Zheng Y."/>
            <person name="Lin W."/>
            <person name="Duan Y."/>
            <person name="Cao H."/>
            <person name="Xiong S."/>
            <person name="Wang X."/>
            <person name="Wei L."/>
            <person name="Li C."/>
            <person name="Ma Q."/>
            <person name="Ju M."/>
            <person name="Zhao R."/>
            <person name="Li G."/>
            <person name="Mu C."/>
            <person name="Tian Q."/>
            <person name="Mei H."/>
            <person name="Zhang T."/>
            <person name="Gao T."/>
            <person name="Zhang H."/>
        </authorList>
    </citation>
    <scope>NUCLEOTIDE SEQUENCE</scope>
    <source>
        <strain evidence="2">3651</strain>
    </source>
</reference>
<sequence length="171" mass="19255">MDPKQRPTTDPYHSDSLTNNPFSILDQSAVIEETRMEMSESSEMAQDTSSFEDPNFPEKNDEHHINDSLNLLNRTENVLTKTQLNFKFQSDHSSTSGKSLYSSFQVGKLADHADRDDDMECGIHADMADHQTVVNTGLPSQKPQQNPNTCLVLLRPATESPLLRMLPHGHF</sequence>
<dbReference type="AlphaFoldDB" id="A0AAE1YJ44"/>